<dbReference type="AlphaFoldDB" id="A0A4U6D431"/>
<dbReference type="OrthoDB" id="3034946at2"/>
<dbReference type="RefSeq" id="WP_137340439.1">
    <property type="nucleotide sequence ID" value="NZ_SZVO01000005.1"/>
</dbReference>
<dbReference type="Proteomes" id="UP000304900">
    <property type="component" value="Unassembled WGS sequence"/>
</dbReference>
<evidence type="ECO:0000313" key="1">
    <source>
        <dbReference type="EMBL" id="TKT92069.1"/>
    </source>
</evidence>
<protein>
    <recommendedName>
        <fullName evidence="3">DUF4276 family protein</fullName>
    </recommendedName>
</protein>
<evidence type="ECO:0008006" key="3">
    <source>
        <dbReference type="Google" id="ProtNLM"/>
    </source>
</evidence>
<accession>A0A4U6D431</accession>
<name>A0A4U6D431_9BACT</name>
<reference evidence="1 2" key="1">
    <citation type="submission" date="2019-05" db="EMBL/GenBank/DDBJ databases">
        <title>Dyadobacter AR-3-8 sp. nov., isolated from arctic soil.</title>
        <authorList>
            <person name="Chaudhary D.K."/>
        </authorList>
    </citation>
    <scope>NUCLEOTIDE SEQUENCE [LARGE SCALE GENOMIC DNA]</scope>
    <source>
        <strain evidence="1 2">AR-3-8</strain>
    </source>
</reference>
<comment type="caution">
    <text evidence="1">The sequence shown here is derived from an EMBL/GenBank/DDBJ whole genome shotgun (WGS) entry which is preliminary data.</text>
</comment>
<proteinExistence type="predicted"/>
<organism evidence="1 2">
    <name type="scientific">Dyadobacter frigoris</name>
    <dbReference type="NCBI Taxonomy" id="2576211"/>
    <lineage>
        <taxon>Bacteria</taxon>
        <taxon>Pseudomonadati</taxon>
        <taxon>Bacteroidota</taxon>
        <taxon>Cytophagia</taxon>
        <taxon>Cytophagales</taxon>
        <taxon>Spirosomataceae</taxon>
        <taxon>Dyadobacter</taxon>
    </lineage>
</organism>
<evidence type="ECO:0000313" key="2">
    <source>
        <dbReference type="Proteomes" id="UP000304900"/>
    </source>
</evidence>
<gene>
    <name evidence="1" type="ORF">FDK13_13120</name>
</gene>
<sequence length="184" mass="20929">MVRLGILCEGESETYILKSDLFQNWLYENNIDLVEIRIVKSKNQYWEDRLESHILILQDLNVEQILIMVDLDEDACITETKNKIVVGGNQHIVVSVKEFENWYLADNVAVSKLIGRNVNIDYPENDDAVGTIIQLNNGRGFGGSKPRLAMKMRNNGFSIQNAANHPNCPSATYFLSKLEQIAKK</sequence>
<keyword evidence="2" id="KW-1185">Reference proteome</keyword>
<dbReference type="EMBL" id="SZVO01000005">
    <property type="protein sequence ID" value="TKT92069.1"/>
    <property type="molecule type" value="Genomic_DNA"/>
</dbReference>